<evidence type="ECO:0000256" key="2">
    <source>
        <dbReference type="ARBA" id="ARBA00012180"/>
    </source>
</evidence>
<comment type="caution">
    <text evidence="4">The sequence shown here is derived from an EMBL/GenBank/DDBJ whole genome shotgun (WGS) entry which is preliminary data.</text>
</comment>
<evidence type="ECO:0000256" key="1">
    <source>
        <dbReference type="ARBA" id="ARBA00010879"/>
    </source>
</evidence>
<dbReference type="Pfam" id="PF00078">
    <property type="entry name" value="RVT_1"/>
    <property type="match status" value="1"/>
</dbReference>
<feature type="domain" description="Reverse transcriptase" evidence="3">
    <location>
        <begin position="4"/>
        <end position="76"/>
    </location>
</feature>
<dbReference type="InterPro" id="IPR053134">
    <property type="entry name" value="RNA-dir_DNA_polymerase"/>
</dbReference>
<dbReference type="Proteomes" id="UP001529510">
    <property type="component" value="Unassembled WGS sequence"/>
</dbReference>
<evidence type="ECO:0000313" key="4">
    <source>
        <dbReference type="EMBL" id="KAL0189954.1"/>
    </source>
</evidence>
<evidence type="ECO:0000259" key="3">
    <source>
        <dbReference type="Pfam" id="PF00078"/>
    </source>
</evidence>
<reference evidence="4 5" key="1">
    <citation type="submission" date="2024-05" db="EMBL/GenBank/DDBJ databases">
        <title>Genome sequencing and assembly of Indian major carp, Cirrhinus mrigala (Hamilton, 1822).</title>
        <authorList>
            <person name="Mohindra V."/>
            <person name="Chowdhury L.M."/>
            <person name="Lal K."/>
            <person name="Jena J.K."/>
        </authorList>
    </citation>
    <scope>NUCLEOTIDE SEQUENCE [LARGE SCALE GENOMIC DNA]</scope>
    <source>
        <strain evidence="4">CM1030</strain>
        <tissue evidence="4">Blood</tissue>
    </source>
</reference>
<keyword evidence="5" id="KW-1185">Reference proteome</keyword>
<dbReference type="EMBL" id="JAMKFB020000007">
    <property type="protein sequence ID" value="KAL0189954.1"/>
    <property type="molecule type" value="Genomic_DNA"/>
</dbReference>
<dbReference type="PANTHER" id="PTHR24559">
    <property type="entry name" value="TRANSPOSON TY3-I GAG-POL POLYPROTEIN"/>
    <property type="match status" value="1"/>
</dbReference>
<dbReference type="GO" id="GO:0004523">
    <property type="term" value="F:RNA-DNA hybrid ribonuclease activity"/>
    <property type="evidence" value="ECO:0007669"/>
    <property type="project" value="UniProtKB-EC"/>
</dbReference>
<name>A0ABD0QUT9_CIRMR</name>
<organism evidence="4 5">
    <name type="scientific">Cirrhinus mrigala</name>
    <name type="common">Mrigala</name>
    <dbReference type="NCBI Taxonomy" id="683832"/>
    <lineage>
        <taxon>Eukaryota</taxon>
        <taxon>Metazoa</taxon>
        <taxon>Chordata</taxon>
        <taxon>Craniata</taxon>
        <taxon>Vertebrata</taxon>
        <taxon>Euteleostomi</taxon>
        <taxon>Actinopterygii</taxon>
        <taxon>Neopterygii</taxon>
        <taxon>Teleostei</taxon>
        <taxon>Ostariophysi</taxon>
        <taxon>Cypriniformes</taxon>
        <taxon>Cyprinidae</taxon>
        <taxon>Labeoninae</taxon>
        <taxon>Labeonini</taxon>
        <taxon>Cirrhinus</taxon>
    </lineage>
</organism>
<dbReference type="EC" id="3.1.26.4" evidence="2"/>
<dbReference type="SUPFAM" id="SSF56672">
    <property type="entry name" value="DNA/RNA polymerases"/>
    <property type="match status" value="1"/>
</dbReference>
<protein>
    <recommendedName>
        <fullName evidence="2">ribonuclease H</fullName>
        <ecNumber evidence="2">3.1.26.4</ecNumber>
    </recommendedName>
</protein>
<feature type="non-terminal residue" evidence="4">
    <location>
        <position position="1"/>
    </location>
</feature>
<dbReference type="PANTHER" id="PTHR24559:SF454">
    <property type="entry name" value="RIBONUCLEASE H"/>
    <property type="match status" value="1"/>
</dbReference>
<dbReference type="InterPro" id="IPR043502">
    <property type="entry name" value="DNA/RNA_pol_sf"/>
</dbReference>
<feature type="non-terminal residue" evidence="4">
    <location>
        <position position="84"/>
    </location>
</feature>
<dbReference type="InterPro" id="IPR043128">
    <property type="entry name" value="Rev_trsase/Diguanyl_cyclase"/>
</dbReference>
<comment type="similarity">
    <text evidence="1">Belongs to the beta type-B retroviral polymerase family. HERV class-II K(HML-2) pol subfamily.</text>
</comment>
<evidence type="ECO:0000313" key="5">
    <source>
        <dbReference type="Proteomes" id="UP001529510"/>
    </source>
</evidence>
<dbReference type="Gene3D" id="3.10.10.10">
    <property type="entry name" value="HIV Type 1 Reverse Transcriptase, subunit A, domain 1"/>
    <property type="match status" value="1"/>
</dbReference>
<dbReference type="AlphaFoldDB" id="A0ABD0QUT9"/>
<accession>A0ABD0QUT9</accession>
<proteinExistence type="inferred from homology"/>
<dbReference type="InterPro" id="IPR000477">
    <property type="entry name" value="RT_dom"/>
</dbReference>
<dbReference type="Gene3D" id="3.30.70.270">
    <property type="match status" value="1"/>
</dbReference>
<gene>
    <name evidence="4" type="ORF">M9458_017053</name>
</gene>
<sequence>CLLVPKSDPSYRFCTDYRNVKSVTKPDSFPLPRVEDCVDRVGSARYVTKLDLLKGYWQVPLTPRASEISAFVTSDNFLQYSVMA</sequence>